<dbReference type="EMBL" id="CAFBMK010000132">
    <property type="protein sequence ID" value="CAB4925978.1"/>
    <property type="molecule type" value="Genomic_DNA"/>
</dbReference>
<sequence>MPFLQAAALAVTLCVSTGCGDDATRPTASATSATPTPGVATPQTAAPVTTRAARPKKPLPNPAGWPRTMQIGLIDPENGATALSRRAPFGVRWHYLSGGAGTSGSWDLWRTGGGSYATAYVQDSVKTGTVPFLSYYVLQQTPPFDTLPDEHQRVLRGIKNPATMKAVVADLRLALTRMGQAGNRTSVLQIEADLWGYAQQQGEPATTRAAIAGTDPAAVGLPDTLAGFARLITRIRDQVAPKVLLAYPVSVFGTNKDIVGSDPTSDQVKAMAASSVRYWRSLGRPFDLMTFEYANRDAGYQVKVDGMAEKDAWWTADNEARHLEYVRGVLSGSKRTGVLWQVPPGNTVKKIMDDTPGHYRDTKVQALLGRKGRPYLRAYRDAGVVAVLFGSAFPNDTCACRRTDQYATKGDDDGGYLAAQVRKYVRDGELPLRRLPKRGG</sequence>
<organism evidence="2">
    <name type="scientific">freshwater metagenome</name>
    <dbReference type="NCBI Taxonomy" id="449393"/>
    <lineage>
        <taxon>unclassified sequences</taxon>
        <taxon>metagenomes</taxon>
        <taxon>ecological metagenomes</taxon>
    </lineage>
</organism>
<feature type="compositionally biased region" description="Low complexity" evidence="1">
    <location>
        <begin position="25"/>
        <end position="52"/>
    </location>
</feature>
<reference evidence="2" key="1">
    <citation type="submission" date="2020-05" db="EMBL/GenBank/DDBJ databases">
        <authorList>
            <person name="Chiriac C."/>
            <person name="Salcher M."/>
            <person name="Ghai R."/>
            <person name="Kavagutti S V."/>
        </authorList>
    </citation>
    <scope>NUCLEOTIDE SEQUENCE</scope>
</reference>
<dbReference type="AlphaFoldDB" id="A0A6J7I4T5"/>
<proteinExistence type="predicted"/>
<gene>
    <name evidence="2" type="ORF">UFOPK3564_02106</name>
</gene>
<feature type="region of interest" description="Disordered" evidence="1">
    <location>
        <begin position="22"/>
        <end position="66"/>
    </location>
</feature>
<accession>A0A6J7I4T5</accession>
<evidence type="ECO:0000313" key="2">
    <source>
        <dbReference type="EMBL" id="CAB4925978.1"/>
    </source>
</evidence>
<evidence type="ECO:0000256" key="1">
    <source>
        <dbReference type="SAM" id="MobiDB-lite"/>
    </source>
</evidence>
<protein>
    <submittedName>
        <fullName evidence="2">Unannotated protein</fullName>
    </submittedName>
</protein>
<name>A0A6J7I4T5_9ZZZZ</name>